<name>A0ABU4JYK6_9CLOT</name>
<feature type="non-terminal residue" evidence="1">
    <location>
        <position position="116"/>
    </location>
</feature>
<reference evidence="1 2" key="1">
    <citation type="submission" date="2023-04" db="EMBL/GenBank/DDBJ databases">
        <title>Clostridium tannerae sp. nov., isolated from the fecal material of an alpaca.</title>
        <authorList>
            <person name="Miller S."/>
            <person name="Hendry M."/>
            <person name="King J."/>
            <person name="Sankaranarayanan K."/>
            <person name="Lawson P.A."/>
        </authorList>
    </citation>
    <scope>NUCLEOTIDE SEQUENCE [LARGE SCALE GENOMIC DNA]</scope>
    <source>
        <strain evidence="1 2">A1-XYC3</strain>
    </source>
</reference>
<evidence type="ECO:0000313" key="1">
    <source>
        <dbReference type="EMBL" id="MDW8803235.1"/>
    </source>
</evidence>
<dbReference type="NCBIfam" id="TIGR01643">
    <property type="entry name" value="YD_repeat_2x"/>
    <property type="match status" value="1"/>
</dbReference>
<dbReference type="Proteomes" id="UP001281656">
    <property type="component" value="Unassembled WGS sequence"/>
</dbReference>
<sequence>SNIGGTYSLNGLIRNFNYSSSDLTEGEILSLYTNKSVRYSYDNLGRLQRKTINIGRTSFQTRYAYVSVTGKEEGATVNRLSSVQNELVPINYWYDENGNITRILENGKNIKYSYNE</sequence>
<evidence type="ECO:0008006" key="3">
    <source>
        <dbReference type="Google" id="ProtNLM"/>
    </source>
</evidence>
<dbReference type="EMBL" id="JARUJP010000100">
    <property type="protein sequence ID" value="MDW8803235.1"/>
    <property type="molecule type" value="Genomic_DNA"/>
</dbReference>
<protein>
    <recommendedName>
        <fullName evidence="3">RHS repeat protein</fullName>
    </recommendedName>
</protein>
<dbReference type="Gene3D" id="2.180.10.10">
    <property type="entry name" value="RHS repeat-associated core"/>
    <property type="match status" value="1"/>
</dbReference>
<feature type="non-terminal residue" evidence="1">
    <location>
        <position position="1"/>
    </location>
</feature>
<gene>
    <name evidence="1" type="ORF">P8V03_19120</name>
</gene>
<dbReference type="InterPro" id="IPR006530">
    <property type="entry name" value="YD"/>
</dbReference>
<comment type="caution">
    <text evidence="1">The sequence shown here is derived from an EMBL/GenBank/DDBJ whole genome shotgun (WGS) entry which is preliminary data.</text>
</comment>
<proteinExistence type="predicted"/>
<organism evidence="1 2">
    <name type="scientific">Clostridium tanneri</name>
    <dbReference type="NCBI Taxonomy" id="3037988"/>
    <lineage>
        <taxon>Bacteria</taxon>
        <taxon>Bacillati</taxon>
        <taxon>Bacillota</taxon>
        <taxon>Clostridia</taxon>
        <taxon>Eubacteriales</taxon>
        <taxon>Clostridiaceae</taxon>
        <taxon>Clostridium</taxon>
    </lineage>
</organism>
<evidence type="ECO:0000313" key="2">
    <source>
        <dbReference type="Proteomes" id="UP001281656"/>
    </source>
</evidence>
<accession>A0ABU4JYK6</accession>
<keyword evidence="2" id="KW-1185">Reference proteome</keyword>